<dbReference type="AlphaFoldDB" id="A0AAW7IQP5"/>
<comment type="caution">
    <text evidence="1">The sequence shown here is derived from an EMBL/GenBank/DDBJ whole genome shotgun (WGS) entry which is preliminary data.</text>
</comment>
<name>A0AAW7IQP5_9BACI</name>
<protein>
    <submittedName>
        <fullName evidence="1">Uncharacterized protein</fullName>
    </submittedName>
</protein>
<accession>A0AAW7IQP5</accession>
<organism evidence="1 2">
    <name type="scientific">Peribacillus simplex</name>
    <dbReference type="NCBI Taxonomy" id="1478"/>
    <lineage>
        <taxon>Bacteria</taxon>
        <taxon>Bacillati</taxon>
        <taxon>Bacillota</taxon>
        <taxon>Bacilli</taxon>
        <taxon>Bacillales</taxon>
        <taxon>Bacillaceae</taxon>
        <taxon>Peribacillus</taxon>
    </lineage>
</organism>
<dbReference type="EMBL" id="JAUCEY010000008">
    <property type="protein sequence ID" value="MDM5453947.1"/>
    <property type="molecule type" value="Genomic_DNA"/>
</dbReference>
<proteinExistence type="predicted"/>
<dbReference type="RefSeq" id="WP_289320494.1">
    <property type="nucleotide sequence ID" value="NZ_JAUCEY010000008.1"/>
</dbReference>
<evidence type="ECO:0000313" key="1">
    <source>
        <dbReference type="EMBL" id="MDM5453947.1"/>
    </source>
</evidence>
<dbReference type="Proteomes" id="UP001234602">
    <property type="component" value="Unassembled WGS sequence"/>
</dbReference>
<evidence type="ECO:0000313" key="2">
    <source>
        <dbReference type="Proteomes" id="UP001234602"/>
    </source>
</evidence>
<reference evidence="1" key="1">
    <citation type="submission" date="2023-06" db="EMBL/GenBank/DDBJ databases">
        <title>Comparative genomics of Bacillaceae isolates and their secondary metabolite potential.</title>
        <authorList>
            <person name="Song L."/>
            <person name="Nielsen L.J."/>
            <person name="Mohite O."/>
            <person name="Xu X."/>
            <person name="Weber T."/>
            <person name="Kovacs A.T."/>
        </authorList>
    </citation>
    <scope>NUCLEOTIDE SEQUENCE</scope>
    <source>
        <strain evidence="1">D8_B_37</strain>
    </source>
</reference>
<gene>
    <name evidence="1" type="ORF">QUF89_17535</name>
</gene>
<sequence>MVESEFRDFVEMKEERGFSAVHQYGPELGSYFDDGQKLVP</sequence>